<proteinExistence type="predicted"/>
<keyword evidence="3 11" id="KW-0812">Transmembrane</keyword>
<dbReference type="CTD" id="388730"/>
<reference evidence="15" key="1">
    <citation type="submission" date="2025-08" db="UniProtKB">
        <authorList>
            <consortium name="RefSeq"/>
        </authorList>
    </citation>
    <scope>IDENTIFICATION</scope>
</reference>
<evidence type="ECO:0000313" key="14">
    <source>
        <dbReference type="Proteomes" id="UP000695023"/>
    </source>
</evidence>
<feature type="transmembrane region" description="Helical" evidence="11">
    <location>
        <begin position="249"/>
        <end position="274"/>
    </location>
</feature>
<evidence type="ECO:0000256" key="4">
    <source>
        <dbReference type="ARBA" id="ARBA00022729"/>
    </source>
</evidence>
<dbReference type="SUPFAM" id="SSF48726">
    <property type="entry name" value="Immunoglobulin"/>
    <property type="match status" value="1"/>
</dbReference>
<feature type="signal peptide" evidence="12">
    <location>
        <begin position="1"/>
        <end position="46"/>
    </location>
</feature>
<keyword evidence="2" id="KW-1003">Cell membrane</keyword>
<evidence type="ECO:0000256" key="8">
    <source>
        <dbReference type="ARBA" id="ARBA00023319"/>
    </source>
</evidence>
<dbReference type="RefSeq" id="XP_013770790.1">
    <property type="nucleotide sequence ID" value="XM_013915336.1"/>
</dbReference>
<keyword evidence="4 12" id="KW-0732">Signal</keyword>
<dbReference type="AlphaFoldDB" id="A0A9Y6M871"/>
<protein>
    <recommendedName>
        <fullName evidence="10">Transmembrane protein 81</fullName>
    </recommendedName>
</protein>
<dbReference type="Gene3D" id="2.60.40.10">
    <property type="entry name" value="Immunoglobulins"/>
    <property type="match status" value="1"/>
</dbReference>
<evidence type="ECO:0000256" key="5">
    <source>
        <dbReference type="ARBA" id="ARBA00022989"/>
    </source>
</evidence>
<evidence type="ECO:0000256" key="12">
    <source>
        <dbReference type="SAM" id="SignalP"/>
    </source>
</evidence>
<evidence type="ECO:0000256" key="7">
    <source>
        <dbReference type="ARBA" id="ARBA00023157"/>
    </source>
</evidence>
<organism evidence="14 15">
    <name type="scientific">Pundamilia nyererei</name>
    <dbReference type="NCBI Taxonomy" id="303518"/>
    <lineage>
        <taxon>Eukaryota</taxon>
        <taxon>Metazoa</taxon>
        <taxon>Chordata</taxon>
        <taxon>Craniata</taxon>
        <taxon>Vertebrata</taxon>
        <taxon>Euteleostomi</taxon>
        <taxon>Actinopterygii</taxon>
        <taxon>Neopterygii</taxon>
        <taxon>Teleostei</taxon>
        <taxon>Neoteleostei</taxon>
        <taxon>Acanthomorphata</taxon>
        <taxon>Ovalentaria</taxon>
        <taxon>Cichlomorphae</taxon>
        <taxon>Cichliformes</taxon>
        <taxon>Cichlidae</taxon>
        <taxon>African cichlids</taxon>
        <taxon>Pseudocrenilabrinae</taxon>
        <taxon>Haplochromini</taxon>
        <taxon>Pundamilia</taxon>
    </lineage>
</organism>
<evidence type="ECO:0000256" key="2">
    <source>
        <dbReference type="ARBA" id="ARBA00022475"/>
    </source>
</evidence>
<dbReference type="InterPro" id="IPR003599">
    <property type="entry name" value="Ig_sub"/>
</dbReference>
<dbReference type="InterPro" id="IPR036179">
    <property type="entry name" value="Ig-like_dom_sf"/>
</dbReference>
<gene>
    <name evidence="15" type="primary">tmem81</name>
</gene>
<keyword evidence="8" id="KW-0393">Immunoglobulin domain</keyword>
<accession>A0A9Y6M871</accession>
<feature type="domain" description="Ig-like" evidence="13">
    <location>
        <begin position="98"/>
        <end position="207"/>
    </location>
</feature>
<evidence type="ECO:0000256" key="6">
    <source>
        <dbReference type="ARBA" id="ARBA00023136"/>
    </source>
</evidence>
<sequence length="287" mass="32025">MSLPSSAGVFFSADSPSNLRMQSVGLQRRLLVSVCLFLRLLTSAESQQVEQLVEEVQNVPVEVITESSPCSATCGLGLRTQTLCLLNDSRAAMEEKLPSGGEAEVTEKCRVRAVQCMDTWQCGLQTMTVTSGQRVEVDCVGDVMEATGRFSWRVSWRYARGIISTDDALLARWDAPELDRVVLDPVREEDAGTYRCDVQDAAYRRVKRAYWGIRVLPVGVLSLDYDSSLALWDEGEKNQTEEEEEQRKIFPFALLAMGVSVAVAGVFAALLRGYEAMKRIRRRRRGI</sequence>
<dbReference type="Proteomes" id="UP000695023">
    <property type="component" value="Unplaced"/>
</dbReference>
<keyword evidence="7" id="KW-1015">Disulfide bond</keyword>
<comment type="function">
    <text evidence="9">Essential fertilization factor required for male fertility. Part of a conserved trimeric sperm complex with the essential fertilization factors IZUMO1 and SPACA6 which bridges sperm and oocyte membranes during fertilization by binding to IZUMO1R/JUNO on the oocyte.</text>
</comment>
<keyword evidence="14" id="KW-1185">Reference proteome</keyword>
<dbReference type="InterPro" id="IPR039293">
    <property type="entry name" value="TMEM81"/>
</dbReference>
<evidence type="ECO:0000256" key="9">
    <source>
        <dbReference type="ARBA" id="ARBA00049937"/>
    </source>
</evidence>
<evidence type="ECO:0000256" key="1">
    <source>
        <dbReference type="ARBA" id="ARBA00004251"/>
    </source>
</evidence>
<dbReference type="SMART" id="SM00409">
    <property type="entry name" value="IG"/>
    <property type="match status" value="1"/>
</dbReference>
<dbReference type="PROSITE" id="PS50835">
    <property type="entry name" value="IG_LIKE"/>
    <property type="match status" value="1"/>
</dbReference>
<dbReference type="PANTHER" id="PTHR35670">
    <property type="entry name" value="TRANSMEMBRANE PROTEIN 81"/>
    <property type="match status" value="1"/>
</dbReference>
<evidence type="ECO:0000256" key="11">
    <source>
        <dbReference type="SAM" id="Phobius"/>
    </source>
</evidence>
<comment type="subcellular location">
    <subcellularLocation>
        <location evidence="1">Cell membrane</location>
        <topology evidence="1">Single-pass type I membrane protein</topology>
    </subcellularLocation>
</comment>
<evidence type="ECO:0000313" key="15">
    <source>
        <dbReference type="RefSeq" id="XP_013770790.1"/>
    </source>
</evidence>
<name>A0A9Y6M871_9CICH</name>
<feature type="chain" id="PRO_5041319509" description="Transmembrane protein 81" evidence="12">
    <location>
        <begin position="47"/>
        <end position="287"/>
    </location>
</feature>
<dbReference type="GO" id="GO:0005886">
    <property type="term" value="C:plasma membrane"/>
    <property type="evidence" value="ECO:0007669"/>
    <property type="project" value="UniProtKB-SubCell"/>
</dbReference>
<evidence type="ECO:0000259" key="13">
    <source>
        <dbReference type="PROSITE" id="PS50835"/>
    </source>
</evidence>
<keyword evidence="6 11" id="KW-0472">Membrane</keyword>
<dbReference type="PANTHER" id="PTHR35670:SF1">
    <property type="entry name" value="TRANSMEMBRANE PROTEIN 81"/>
    <property type="match status" value="1"/>
</dbReference>
<dbReference type="InterPro" id="IPR007110">
    <property type="entry name" value="Ig-like_dom"/>
</dbReference>
<dbReference type="InterPro" id="IPR013783">
    <property type="entry name" value="Ig-like_fold"/>
</dbReference>
<keyword evidence="5 11" id="KW-1133">Transmembrane helix</keyword>
<evidence type="ECO:0000256" key="10">
    <source>
        <dbReference type="ARBA" id="ARBA00050022"/>
    </source>
</evidence>
<dbReference type="GeneID" id="102215997"/>
<evidence type="ECO:0000256" key="3">
    <source>
        <dbReference type="ARBA" id="ARBA00022692"/>
    </source>
</evidence>